<evidence type="ECO:0000256" key="1">
    <source>
        <dbReference type="ARBA" id="ARBA00023161"/>
    </source>
</evidence>
<dbReference type="Pfam" id="PF10374">
    <property type="entry name" value="EST1"/>
    <property type="match status" value="1"/>
</dbReference>
<dbReference type="SUPFAM" id="SSF48452">
    <property type="entry name" value="TPR-like"/>
    <property type="match status" value="1"/>
</dbReference>
<keyword evidence="1" id="KW-0866">Nonsense-mediated mRNA decay</keyword>
<evidence type="ECO:0000259" key="4">
    <source>
        <dbReference type="Pfam" id="PF10374"/>
    </source>
</evidence>
<dbReference type="GO" id="GO:0000184">
    <property type="term" value="P:nuclear-transcribed mRNA catabolic process, nonsense-mediated decay"/>
    <property type="evidence" value="ECO:0007669"/>
    <property type="project" value="UniProtKB-KW"/>
</dbReference>
<organism evidence="5 6">
    <name type="scientific">Cherax quadricarinatus</name>
    <name type="common">Australian red claw crayfish</name>
    <dbReference type="NCBI Taxonomy" id="27406"/>
    <lineage>
        <taxon>Eukaryota</taxon>
        <taxon>Metazoa</taxon>
        <taxon>Ecdysozoa</taxon>
        <taxon>Arthropoda</taxon>
        <taxon>Crustacea</taxon>
        <taxon>Multicrustacea</taxon>
        <taxon>Malacostraca</taxon>
        <taxon>Eumalacostraca</taxon>
        <taxon>Eucarida</taxon>
        <taxon>Decapoda</taxon>
        <taxon>Pleocyemata</taxon>
        <taxon>Astacidea</taxon>
        <taxon>Parastacoidea</taxon>
        <taxon>Parastacidae</taxon>
        <taxon>Cherax</taxon>
    </lineage>
</organism>
<dbReference type="EMBL" id="JARKIK010000018">
    <property type="protein sequence ID" value="KAK8746166.1"/>
    <property type="molecule type" value="Genomic_DNA"/>
</dbReference>
<reference evidence="5 6" key="1">
    <citation type="journal article" date="2024" name="BMC Genomics">
        <title>Genome assembly of redclaw crayfish (Cherax quadricarinatus) provides insights into its immune adaptation and hypoxia tolerance.</title>
        <authorList>
            <person name="Liu Z."/>
            <person name="Zheng J."/>
            <person name="Li H."/>
            <person name="Fang K."/>
            <person name="Wang S."/>
            <person name="He J."/>
            <person name="Zhou D."/>
            <person name="Weng S."/>
            <person name="Chi M."/>
            <person name="Gu Z."/>
            <person name="He J."/>
            <person name="Li F."/>
            <person name="Wang M."/>
        </authorList>
    </citation>
    <scope>NUCLEOTIDE SEQUENCE [LARGE SCALE GENOMIC DNA]</scope>
    <source>
        <strain evidence="5">ZL_2023a</strain>
    </source>
</reference>
<gene>
    <name evidence="5" type="ORF">OTU49_017278</name>
</gene>
<dbReference type="PANTHER" id="PTHR15696:SF7">
    <property type="entry name" value="NONSENSE-MEDIATED MRNA DECAY FACTOR"/>
    <property type="match status" value="1"/>
</dbReference>
<sequence length="732" mass="81395">MRRSTLTTGERADNLEQVKKLNKHVSECVRRANAALGEAGVVGALFTAQAVGVRARLRDACERIILMSPGPQARRMEEILWRKVFYEPLTSAKKMRKGNTWTSSEACWVHNHLWTGVAYYHQLLHAISSSAQPQFRLADLLPNPSNDEEESSVASPAGENASESMHRFLTFLGDLTRYMLDLPSPPPHHFPVRYYLQALHYSPEGGLTHSNLATVYTTADQPLLATAHYLRALTCEKNVEGAEGNLKRLLDKSRAIYENVVEDGNDEPPSHHQRMFLHTLLTLVSCFVNNRATEEVARLCQDVLVQLGKVLETYDDADNETSERTPSPAGSPPNGHVPTSLQNGCDSSVEAKEKIVLSFSLTPEAMVAVCAVLSICIQRLKNQVSSHTSMAQALLVSVLMTLVSHVTSRLEQRISLVDPSFLSRLLPETEKESDEENGNDSTLVQKEDKNSDPVMESVNGKPVVKKKSGRSNRLASLRRRRKVNGDQPNASDDELSGSDSLASEDEDDADDNENDNEGVSSEDEDEEDEEELDLSQLCSSEDDDSDEDVKIESDQEWEGLSAGEHLEFISKEGMLAAVFVACDWLKREDEVIQLCMKTADSLWTAIAKLLNLTKVDLDHLKNNSHGVRNDVIGLLQECAGTAGENSHNALLDALRITPLPEDFMLHTLISTYLPGTSKSLNLKSMELVLLRVRRLHDFGQEMAVRYDTPLWHNTETGVYSFSMDGVVFEDKK</sequence>
<dbReference type="AlphaFoldDB" id="A0AAW0Y420"/>
<feature type="domain" description="DNA/RNA-binding" evidence="3">
    <location>
        <begin position="192"/>
        <end position="423"/>
    </location>
</feature>
<dbReference type="GO" id="GO:0070034">
    <property type="term" value="F:telomerase RNA binding"/>
    <property type="evidence" value="ECO:0007669"/>
    <property type="project" value="TreeGrafter"/>
</dbReference>
<name>A0AAW0Y420_CHEQU</name>
<evidence type="ECO:0000313" key="6">
    <source>
        <dbReference type="Proteomes" id="UP001445076"/>
    </source>
</evidence>
<evidence type="ECO:0000313" key="5">
    <source>
        <dbReference type="EMBL" id="KAK8746166.1"/>
    </source>
</evidence>
<dbReference type="Pfam" id="PF10373">
    <property type="entry name" value="EST1_DNA_bind"/>
    <property type="match status" value="1"/>
</dbReference>
<evidence type="ECO:0000259" key="3">
    <source>
        <dbReference type="Pfam" id="PF10373"/>
    </source>
</evidence>
<feature type="non-terminal residue" evidence="5">
    <location>
        <position position="732"/>
    </location>
</feature>
<feature type="domain" description="Telomerase activating protein Est1-like N-terminal" evidence="4">
    <location>
        <begin position="76"/>
        <end position="179"/>
    </location>
</feature>
<comment type="caution">
    <text evidence="5">The sequence shown here is derived from an EMBL/GenBank/DDBJ whole genome shotgun (WGS) entry which is preliminary data.</text>
</comment>
<proteinExistence type="predicted"/>
<feature type="region of interest" description="Disordered" evidence="2">
    <location>
        <begin position="138"/>
        <end position="161"/>
    </location>
</feature>
<accession>A0AAW0Y420</accession>
<dbReference type="InterPro" id="IPR011990">
    <property type="entry name" value="TPR-like_helical_dom_sf"/>
</dbReference>
<dbReference type="GO" id="GO:0042162">
    <property type="term" value="F:telomeric DNA binding"/>
    <property type="evidence" value="ECO:0007669"/>
    <property type="project" value="TreeGrafter"/>
</dbReference>
<dbReference type="Proteomes" id="UP001445076">
    <property type="component" value="Unassembled WGS sequence"/>
</dbReference>
<dbReference type="InterPro" id="IPR045153">
    <property type="entry name" value="Est1/Ebs1-like"/>
</dbReference>
<evidence type="ECO:0000256" key="2">
    <source>
        <dbReference type="SAM" id="MobiDB-lite"/>
    </source>
</evidence>
<dbReference type="Gene3D" id="1.25.40.10">
    <property type="entry name" value="Tetratricopeptide repeat domain"/>
    <property type="match status" value="1"/>
</dbReference>
<feature type="region of interest" description="Disordered" evidence="2">
    <location>
        <begin position="317"/>
        <end position="344"/>
    </location>
</feature>
<dbReference type="InterPro" id="IPR018834">
    <property type="entry name" value="DNA/RNA-bd_Est1-type"/>
</dbReference>
<protein>
    <submittedName>
        <fullName evidence="5">Uncharacterized protein</fullName>
    </submittedName>
</protein>
<feature type="compositionally biased region" description="Acidic residues" evidence="2">
    <location>
        <begin position="491"/>
        <end position="533"/>
    </location>
</feature>
<feature type="region of interest" description="Disordered" evidence="2">
    <location>
        <begin position="427"/>
        <end position="557"/>
    </location>
</feature>
<feature type="compositionally biased region" description="Basic residues" evidence="2">
    <location>
        <begin position="463"/>
        <end position="482"/>
    </location>
</feature>
<dbReference type="PANTHER" id="PTHR15696">
    <property type="entry name" value="SMG-7 SUPPRESSOR WITH MORPHOLOGICAL EFFECT ON GENITALIA PROTEIN 7"/>
    <property type="match status" value="1"/>
</dbReference>
<keyword evidence="6" id="KW-1185">Reference proteome</keyword>
<dbReference type="InterPro" id="IPR019458">
    <property type="entry name" value="Est1-like_N"/>
</dbReference>
<dbReference type="GO" id="GO:0005697">
    <property type="term" value="C:telomerase holoenzyme complex"/>
    <property type="evidence" value="ECO:0007669"/>
    <property type="project" value="TreeGrafter"/>
</dbReference>